<evidence type="ECO:0000313" key="4">
    <source>
        <dbReference type="Proteomes" id="UP000266778"/>
    </source>
</evidence>
<dbReference type="InterPro" id="IPR017113">
    <property type="entry name" value="Antirestriction_ArdC"/>
</dbReference>
<dbReference type="Pfam" id="PF08401">
    <property type="entry name" value="ArdcN"/>
    <property type="match status" value="1"/>
</dbReference>
<organism evidence="3 4">
    <name type="scientific">Aeromonas caviae</name>
    <name type="common">Aeromonas punctata</name>
    <dbReference type="NCBI Taxonomy" id="648"/>
    <lineage>
        <taxon>Bacteria</taxon>
        <taxon>Pseudomonadati</taxon>
        <taxon>Pseudomonadota</taxon>
        <taxon>Gammaproteobacteria</taxon>
        <taxon>Aeromonadales</taxon>
        <taxon>Aeromonadaceae</taxon>
        <taxon>Aeromonas</taxon>
    </lineage>
</organism>
<protein>
    <submittedName>
        <fullName evidence="3">DUF1738 domain-containing protein</fullName>
    </submittedName>
</protein>
<geneLocation type="plasmid" evidence="4">
    <name>paeca2</name>
</geneLocation>
<dbReference type="AlphaFoldDB" id="A0A7D5UKR7"/>
<sequence>MTDLYAAVTETIIAQLETSLEKTGPLWLTQCSKPTNFQTGEAYKGINVLLLWAAAFEKGYTSPYWLTFKQLVALGGNVKGQKSVTCIRYQLAERTNDKGERENYPMVKSFNLFNLDQIEGIEAPAVVLPGTDGLIQSCEEVLKQSGAVIHEEGSRACYMPHADQIYMPPRQQFYKLESFYSVAFHELTHWTAHKSRLDRDLSGRFGDESYAMEELIAELGACFLSADAGFFYQGVPDHANYIKSWLRVLKSDKRAIFTAASQAQKAHDYITALAAKAAQQAEEKQAA</sequence>
<gene>
    <name evidence="3" type="ORF">C1C91_23595</name>
</gene>
<evidence type="ECO:0000259" key="2">
    <source>
        <dbReference type="Pfam" id="PF18818"/>
    </source>
</evidence>
<evidence type="ECO:0000313" key="3">
    <source>
        <dbReference type="EMBL" id="QLI60467.1"/>
    </source>
</evidence>
<feature type="domain" description="N-terminal" evidence="1">
    <location>
        <begin position="3"/>
        <end position="113"/>
    </location>
</feature>
<dbReference type="PIRSF" id="PIRSF037112">
    <property type="entry name" value="Antirestriction_ArdC"/>
    <property type="match status" value="1"/>
</dbReference>
<dbReference type="GO" id="GO:0003697">
    <property type="term" value="F:single-stranded DNA binding"/>
    <property type="evidence" value="ECO:0007669"/>
    <property type="project" value="InterPro"/>
</dbReference>
<dbReference type="Proteomes" id="UP000266778">
    <property type="component" value="Plasmid pAeca2"/>
</dbReference>
<dbReference type="Pfam" id="PF18818">
    <property type="entry name" value="MPTase-PolyVal"/>
    <property type="match status" value="1"/>
</dbReference>
<feature type="domain" description="Polyvalent protein metallopeptidase" evidence="2">
    <location>
        <begin position="138"/>
        <end position="262"/>
    </location>
</feature>
<dbReference type="InterPro" id="IPR013610">
    <property type="entry name" value="ArdC_N"/>
</dbReference>
<proteinExistence type="predicted"/>
<name>A0A7D5UKR7_AERCA</name>
<dbReference type="InterPro" id="IPR041459">
    <property type="entry name" value="MPTase-PolyVal"/>
</dbReference>
<keyword evidence="3" id="KW-0614">Plasmid</keyword>
<dbReference type="EMBL" id="CP039628">
    <property type="protein sequence ID" value="QLI60467.1"/>
    <property type="molecule type" value="Genomic_DNA"/>
</dbReference>
<accession>A0A7D5UKR7</accession>
<evidence type="ECO:0000259" key="1">
    <source>
        <dbReference type="Pfam" id="PF08401"/>
    </source>
</evidence>
<reference evidence="3 4" key="1">
    <citation type="submission" date="2019-04" db="EMBL/GenBank/DDBJ databases">
        <title>Novel transposon Tn6433 variants accelerate the dissemination of tet(E) in Aeromonas under oxytetracycline stresses.</title>
        <authorList>
            <person name="Shi Y."/>
            <person name="Tian Z."/>
            <person name="Zhang Y."/>
            <person name="Zhang H."/>
            <person name="Yang M."/>
        </authorList>
    </citation>
    <scope>NUCLEOTIDE SEQUENCE [LARGE SCALE GENOMIC DNA]</scope>
    <source>
        <strain evidence="3 4">T25-39</strain>
        <plasmid evidence="4">paeca2</plasmid>
    </source>
</reference>